<evidence type="ECO:0000256" key="4">
    <source>
        <dbReference type="ARBA" id="ARBA00022553"/>
    </source>
</evidence>
<dbReference type="RefSeq" id="WP_187784606.1">
    <property type="nucleotide sequence ID" value="NZ_JACTVA010000017.1"/>
</dbReference>
<reference evidence="14 15" key="1">
    <citation type="journal article" date="2013" name="Int. J. Syst. Evol. Microbiol.">
        <title>Roseomonas aerophila sp. nov., isolated from air.</title>
        <authorList>
            <person name="Kim S.J."/>
            <person name="Weon H.Y."/>
            <person name="Ahn J.H."/>
            <person name="Hong S.B."/>
            <person name="Seok S.J."/>
            <person name="Whang K.S."/>
            <person name="Kwon S.W."/>
        </authorList>
    </citation>
    <scope>NUCLEOTIDE SEQUENCE [LARGE SCALE GENOMIC DNA]</scope>
    <source>
        <strain evidence="14 15">NBRC 108923</strain>
    </source>
</reference>
<dbReference type="PROSITE" id="PS50885">
    <property type="entry name" value="HAMP"/>
    <property type="match status" value="1"/>
</dbReference>
<dbReference type="InterPro" id="IPR005467">
    <property type="entry name" value="His_kinase_dom"/>
</dbReference>
<dbReference type="InterPro" id="IPR050428">
    <property type="entry name" value="TCS_sensor_his_kinase"/>
</dbReference>
<keyword evidence="15" id="KW-1185">Reference proteome</keyword>
<evidence type="ECO:0000259" key="12">
    <source>
        <dbReference type="PROSITE" id="PS50109"/>
    </source>
</evidence>
<gene>
    <name evidence="14" type="ORF">IBL26_11395</name>
</gene>
<name>A0ABR7RLH1_9PROT</name>
<keyword evidence="9" id="KW-0902">Two-component regulatory system</keyword>
<dbReference type="PROSITE" id="PS51257">
    <property type="entry name" value="PROKAR_LIPOPROTEIN"/>
    <property type="match status" value="1"/>
</dbReference>
<dbReference type="Proteomes" id="UP000626026">
    <property type="component" value="Unassembled WGS sequence"/>
</dbReference>
<comment type="catalytic activity">
    <reaction evidence="1">
        <text>ATP + protein L-histidine = ADP + protein N-phospho-L-histidine.</text>
        <dbReference type="EC" id="2.7.13.3"/>
    </reaction>
</comment>
<dbReference type="Gene3D" id="3.30.565.10">
    <property type="entry name" value="Histidine kinase-like ATPase, C-terminal domain"/>
    <property type="match status" value="1"/>
</dbReference>
<evidence type="ECO:0000256" key="11">
    <source>
        <dbReference type="SAM" id="Phobius"/>
    </source>
</evidence>
<keyword evidence="10 11" id="KW-0472">Membrane</keyword>
<dbReference type="EMBL" id="JACTVA010000017">
    <property type="protein sequence ID" value="MBC9207439.1"/>
    <property type="molecule type" value="Genomic_DNA"/>
</dbReference>
<feature type="transmembrane region" description="Helical" evidence="11">
    <location>
        <begin position="167"/>
        <end position="192"/>
    </location>
</feature>
<comment type="subcellular location">
    <subcellularLocation>
        <location evidence="2">Membrane</location>
    </subcellularLocation>
</comment>
<feature type="domain" description="HAMP" evidence="13">
    <location>
        <begin position="191"/>
        <end position="243"/>
    </location>
</feature>
<keyword evidence="7 14" id="KW-0418">Kinase</keyword>
<evidence type="ECO:0000313" key="15">
    <source>
        <dbReference type="Proteomes" id="UP000626026"/>
    </source>
</evidence>
<dbReference type="PROSITE" id="PS50109">
    <property type="entry name" value="HIS_KIN"/>
    <property type="match status" value="1"/>
</dbReference>
<evidence type="ECO:0000313" key="14">
    <source>
        <dbReference type="EMBL" id="MBC9207439.1"/>
    </source>
</evidence>
<keyword evidence="5" id="KW-0808">Transferase</keyword>
<evidence type="ECO:0000256" key="5">
    <source>
        <dbReference type="ARBA" id="ARBA00022679"/>
    </source>
</evidence>
<dbReference type="SUPFAM" id="SSF55874">
    <property type="entry name" value="ATPase domain of HSP90 chaperone/DNA topoisomerase II/histidine kinase"/>
    <property type="match status" value="1"/>
</dbReference>
<dbReference type="InterPro" id="IPR036890">
    <property type="entry name" value="HATPase_C_sf"/>
</dbReference>
<evidence type="ECO:0000256" key="1">
    <source>
        <dbReference type="ARBA" id="ARBA00000085"/>
    </source>
</evidence>
<comment type="caution">
    <text evidence="14">The sequence shown here is derived from an EMBL/GenBank/DDBJ whole genome shotgun (WGS) entry which is preliminary data.</text>
</comment>
<evidence type="ECO:0000256" key="9">
    <source>
        <dbReference type="ARBA" id="ARBA00023012"/>
    </source>
</evidence>
<dbReference type="PANTHER" id="PTHR45436:SF5">
    <property type="entry name" value="SENSOR HISTIDINE KINASE TRCS"/>
    <property type="match status" value="1"/>
</dbReference>
<evidence type="ECO:0000256" key="10">
    <source>
        <dbReference type="ARBA" id="ARBA00023136"/>
    </source>
</evidence>
<protein>
    <recommendedName>
        <fullName evidence="3">histidine kinase</fullName>
        <ecNumber evidence="3">2.7.13.3</ecNumber>
    </recommendedName>
</protein>
<dbReference type="InterPro" id="IPR004358">
    <property type="entry name" value="Sig_transdc_His_kin-like_C"/>
</dbReference>
<dbReference type="InterPro" id="IPR003594">
    <property type="entry name" value="HATPase_dom"/>
</dbReference>
<evidence type="ECO:0000256" key="3">
    <source>
        <dbReference type="ARBA" id="ARBA00012438"/>
    </source>
</evidence>
<keyword evidence="8 11" id="KW-1133">Transmembrane helix</keyword>
<dbReference type="SMART" id="SM00387">
    <property type="entry name" value="HATPase_c"/>
    <property type="match status" value="1"/>
</dbReference>
<sequence>MVSMPRVFRSLTARLALLSAIWVTAGLGIAGCTVLRLIHTELTNSFDGRTTAVLHKVVGAAGLGADGRPGLLTDVPVPEFQQPFSGYYWQIEAGEQRATSRSLWDGQLAPLGATLGSSVATIQDGTGPRGEPLRVAERLVMPPGAQDPIRIRVAVNRQSLDDQIASFTLLILSSFAALGFGLVAGGTVQLIWGMRPLRQARQSLALLRAGQQASLAHAGAPSEIAPLLEEIDALVQQNHDTVERARAHVGNLAHALKTPLAVQRTALEPSSIDTRLAREQTRAMELLVQHHLSRARGAALAGAAATDASPVEVAREIAMALRRIFANKDLDIDVLGDESCRAKVDRQDLMEMLGNLLENACQWAQHQVTLTVAQGRRALLITVTDDGPGLSSKDYDAVLARGVRLDEAKPGSGLGLAITRDLVKLYGGSLSLLDAQPAGLSVAMTLPLGAMQDARKLRSRAPRQAPV</sequence>
<dbReference type="Pfam" id="PF02518">
    <property type="entry name" value="HATPase_c"/>
    <property type="match status" value="1"/>
</dbReference>
<dbReference type="PRINTS" id="PR00344">
    <property type="entry name" value="BCTRLSENSOR"/>
</dbReference>
<dbReference type="EC" id="2.7.13.3" evidence="3"/>
<evidence type="ECO:0000256" key="8">
    <source>
        <dbReference type="ARBA" id="ARBA00022989"/>
    </source>
</evidence>
<keyword evidence="4" id="KW-0597">Phosphoprotein</keyword>
<keyword evidence="6 11" id="KW-0812">Transmembrane</keyword>
<evidence type="ECO:0000256" key="6">
    <source>
        <dbReference type="ARBA" id="ARBA00022692"/>
    </source>
</evidence>
<dbReference type="GO" id="GO:0016301">
    <property type="term" value="F:kinase activity"/>
    <property type="evidence" value="ECO:0007669"/>
    <property type="project" value="UniProtKB-KW"/>
</dbReference>
<dbReference type="PANTHER" id="PTHR45436">
    <property type="entry name" value="SENSOR HISTIDINE KINASE YKOH"/>
    <property type="match status" value="1"/>
</dbReference>
<evidence type="ECO:0000256" key="2">
    <source>
        <dbReference type="ARBA" id="ARBA00004370"/>
    </source>
</evidence>
<proteinExistence type="predicted"/>
<dbReference type="InterPro" id="IPR003660">
    <property type="entry name" value="HAMP_dom"/>
</dbReference>
<organism evidence="14 15">
    <name type="scientific">Teichococcus aerophilus</name>
    <dbReference type="NCBI Taxonomy" id="1224513"/>
    <lineage>
        <taxon>Bacteria</taxon>
        <taxon>Pseudomonadati</taxon>
        <taxon>Pseudomonadota</taxon>
        <taxon>Alphaproteobacteria</taxon>
        <taxon>Acetobacterales</taxon>
        <taxon>Roseomonadaceae</taxon>
        <taxon>Roseomonas</taxon>
    </lineage>
</organism>
<evidence type="ECO:0000259" key="13">
    <source>
        <dbReference type="PROSITE" id="PS50885"/>
    </source>
</evidence>
<evidence type="ECO:0000256" key="7">
    <source>
        <dbReference type="ARBA" id="ARBA00022777"/>
    </source>
</evidence>
<accession>A0ABR7RLH1</accession>
<feature type="domain" description="Histidine kinase" evidence="12">
    <location>
        <begin position="251"/>
        <end position="450"/>
    </location>
</feature>